<dbReference type="OrthoDB" id="8988191at2759"/>
<accession>A0A8S4B6H3</accession>
<evidence type="ECO:0000256" key="1">
    <source>
        <dbReference type="SAM" id="MobiDB-lite"/>
    </source>
</evidence>
<feature type="region of interest" description="Disordered" evidence="1">
    <location>
        <begin position="61"/>
        <end position="80"/>
    </location>
</feature>
<protein>
    <submittedName>
        <fullName evidence="2">(Atlantic silverside) hypothetical protein</fullName>
    </submittedName>
</protein>
<evidence type="ECO:0000313" key="2">
    <source>
        <dbReference type="EMBL" id="CAG5933413.1"/>
    </source>
</evidence>
<organism evidence="2 3">
    <name type="scientific">Menidia menidia</name>
    <name type="common">Atlantic silverside</name>
    <dbReference type="NCBI Taxonomy" id="238744"/>
    <lineage>
        <taxon>Eukaryota</taxon>
        <taxon>Metazoa</taxon>
        <taxon>Chordata</taxon>
        <taxon>Craniata</taxon>
        <taxon>Vertebrata</taxon>
        <taxon>Euteleostomi</taxon>
        <taxon>Actinopterygii</taxon>
        <taxon>Neopterygii</taxon>
        <taxon>Teleostei</taxon>
        <taxon>Neoteleostei</taxon>
        <taxon>Acanthomorphata</taxon>
        <taxon>Ovalentaria</taxon>
        <taxon>Atherinomorphae</taxon>
        <taxon>Atheriniformes</taxon>
        <taxon>Atherinopsidae</taxon>
        <taxon>Menidiinae</taxon>
        <taxon>Menidia</taxon>
    </lineage>
</organism>
<evidence type="ECO:0000313" key="3">
    <source>
        <dbReference type="Proteomes" id="UP000677803"/>
    </source>
</evidence>
<keyword evidence="3" id="KW-1185">Reference proteome</keyword>
<reference evidence="2" key="1">
    <citation type="submission" date="2021-05" db="EMBL/GenBank/DDBJ databases">
        <authorList>
            <person name="Tigano A."/>
        </authorList>
    </citation>
    <scope>NUCLEOTIDE SEQUENCE</scope>
</reference>
<gene>
    <name evidence="2" type="ORF">MMEN_LOCUS13490</name>
</gene>
<sequence>TFNTEVMKTEQPIRVKIMRPVKRCSRMPKNLGCSPGAEHSDSSFRLFTCEMESTVAATNHGRPITEHTPSIKPTTNRSSSLKLRATVPPVSLRLSEICHSVGKRGDLTLFLKRAYNRDTVSQFLMILVVVLFKQGLPDPPSGILSYRAGDLMLIQNHLVLSMERVPPRSTTASSSPQKYVSADAAVLLDKTRLKKQACGKRKKTLTGRVFFFKW</sequence>
<dbReference type="EMBL" id="CAJRST010015557">
    <property type="protein sequence ID" value="CAG5933413.1"/>
    <property type="molecule type" value="Genomic_DNA"/>
</dbReference>
<feature type="non-terminal residue" evidence="2">
    <location>
        <position position="214"/>
    </location>
</feature>
<dbReference type="AlphaFoldDB" id="A0A8S4B6H3"/>
<comment type="caution">
    <text evidence="2">The sequence shown here is derived from an EMBL/GenBank/DDBJ whole genome shotgun (WGS) entry which is preliminary data.</text>
</comment>
<name>A0A8S4B6H3_9TELE</name>
<proteinExistence type="predicted"/>
<feature type="compositionally biased region" description="Polar residues" evidence="1">
    <location>
        <begin position="67"/>
        <end position="80"/>
    </location>
</feature>
<dbReference type="Proteomes" id="UP000677803">
    <property type="component" value="Unassembled WGS sequence"/>
</dbReference>